<name>A0AAP0Q787_9MAGN</name>
<dbReference type="Proteomes" id="UP001420932">
    <property type="component" value="Unassembled WGS sequence"/>
</dbReference>
<organism evidence="1 2">
    <name type="scientific">Stephania yunnanensis</name>
    <dbReference type="NCBI Taxonomy" id="152371"/>
    <lineage>
        <taxon>Eukaryota</taxon>
        <taxon>Viridiplantae</taxon>
        <taxon>Streptophyta</taxon>
        <taxon>Embryophyta</taxon>
        <taxon>Tracheophyta</taxon>
        <taxon>Spermatophyta</taxon>
        <taxon>Magnoliopsida</taxon>
        <taxon>Ranunculales</taxon>
        <taxon>Menispermaceae</taxon>
        <taxon>Menispermoideae</taxon>
        <taxon>Cissampelideae</taxon>
        <taxon>Stephania</taxon>
    </lineage>
</organism>
<gene>
    <name evidence="1" type="ORF">Syun_002235</name>
</gene>
<dbReference type="AlphaFoldDB" id="A0AAP0Q787"/>
<proteinExistence type="predicted"/>
<evidence type="ECO:0000313" key="2">
    <source>
        <dbReference type="Proteomes" id="UP001420932"/>
    </source>
</evidence>
<comment type="caution">
    <text evidence="1">The sequence shown here is derived from an EMBL/GenBank/DDBJ whole genome shotgun (WGS) entry which is preliminary data.</text>
</comment>
<evidence type="ECO:0000313" key="1">
    <source>
        <dbReference type="EMBL" id="KAK9170095.1"/>
    </source>
</evidence>
<keyword evidence="2" id="KW-1185">Reference proteome</keyword>
<dbReference type="EMBL" id="JBBNAF010000001">
    <property type="protein sequence ID" value="KAK9170095.1"/>
    <property type="molecule type" value="Genomic_DNA"/>
</dbReference>
<reference evidence="1 2" key="1">
    <citation type="submission" date="2024-01" db="EMBL/GenBank/DDBJ databases">
        <title>Genome assemblies of Stephania.</title>
        <authorList>
            <person name="Yang L."/>
        </authorList>
    </citation>
    <scope>NUCLEOTIDE SEQUENCE [LARGE SCALE GENOMIC DNA]</scope>
    <source>
        <strain evidence="1">YNDBR</strain>
        <tissue evidence="1">Leaf</tissue>
    </source>
</reference>
<accession>A0AAP0Q787</accession>
<protein>
    <submittedName>
        <fullName evidence="1">Uncharacterized protein</fullName>
    </submittedName>
</protein>
<sequence>MARALPRWTGMNGILDSWNAFISLPSWLSSSANLPSLSFPFIHCSCIDNVGPSFVSVDCHEWHYRLMECLATRKFARWTFES</sequence>